<accession>A0A932I1J6</accession>
<dbReference type="Pfam" id="PF01476">
    <property type="entry name" value="LysM"/>
    <property type="match status" value="2"/>
</dbReference>
<evidence type="ECO:0000313" key="6">
    <source>
        <dbReference type="Proteomes" id="UP000782312"/>
    </source>
</evidence>
<keyword evidence="3" id="KW-0732">Signal</keyword>
<name>A0A932I1J6_UNCTE</name>
<sequence length="497" mass="54371">MSSTSKWAGLLICGLLAAGCSGWASGLPGEEGGNPALSALPPPRHPSDVRLPAPYRPSAPSSPSSAVSLPPFIDLGFPRQELESGAVPPHDLNLPVPEGESADEAPQAQPASPGGEQTPSFVFEVPILRNALVERWVDYFTGPGRDLFAVWLQRGGRYLPYIRQILKEEGVPEDLAYVPLIESGFSLRARSRAGAVGPWQFMEGTARRMGLRVDRYLDERRDPMKSTRAAASYLTYLHKEFGDWHLALAAYNAGENRIRSAIRESGLSTYWALARTSHLPIETKNYVGKFIAGMMLAKHPEVFGFAGLEYDEPLRYDMAKLPHAVSLRMISQLAGVPIQELADLNPHLRLGITPPGGGFGLRLPPGKTVLLLQRLAKAPREAHPAPSGYRIQPGDTLSGIAKRFNLPLRQLLELNPRLDPRRLRPGTQVNLPASGTRAEAEPPASPPQETHHVVGPGENIWTISRIYGVSPEDIIRWNSLSTSSVIFPGDRLLVRRQ</sequence>
<dbReference type="InterPro" id="IPR036779">
    <property type="entry name" value="LysM_dom_sf"/>
</dbReference>
<dbReference type="SUPFAM" id="SSF54106">
    <property type="entry name" value="LysM domain"/>
    <property type="match status" value="2"/>
</dbReference>
<feature type="region of interest" description="Disordered" evidence="2">
    <location>
        <begin position="32"/>
        <end position="67"/>
    </location>
</feature>
<evidence type="ECO:0000256" key="3">
    <source>
        <dbReference type="SAM" id="SignalP"/>
    </source>
</evidence>
<comment type="caution">
    <text evidence="5">The sequence shown here is derived from an EMBL/GenBank/DDBJ whole genome shotgun (WGS) entry which is preliminary data.</text>
</comment>
<proteinExistence type="inferred from homology"/>
<feature type="domain" description="LysM" evidence="4">
    <location>
        <begin position="450"/>
        <end position="494"/>
    </location>
</feature>
<dbReference type="PANTHER" id="PTHR37423">
    <property type="entry name" value="SOLUBLE LYTIC MUREIN TRANSGLYCOSYLASE-RELATED"/>
    <property type="match status" value="1"/>
</dbReference>
<dbReference type="AlphaFoldDB" id="A0A932I1J6"/>
<evidence type="ECO:0000313" key="5">
    <source>
        <dbReference type="EMBL" id="MBI3129008.1"/>
    </source>
</evidence>
<dbReference type="SMART" id="SM00257">
    <property type="entry name" value="LysM"/>
    <property type="match status" value="2"/>
</dbReference>
<comment type="similarity">
    <text evidence="1">Belongs to the transglycosylase Slt family.</text>
</comment>
<feature type="region of interest" description="Disordered" evidence="2">
    <location>
        <begin position="84"/>
        <end position="119"/>
    </location>
</feature>
<evidence type="ECO:0000256" key="1">
    <source>
        <dbReference type="ARBA" id="ARBA00007734"/>
    </source>
</evidence>
<dbReference type="PANTHER" id="PTHR37423:SF2">
    <property type="entry name" value="MEMBRANE-BOUND LYTIC MUREIN TRANSGLYCOSYLASE C"/>
    <property type="match status" value="1"/>
</dbReference>
<dbReference type="InterPro" id="IPR008258">
    <property type="entry name" value="Transglycosylase_SLT_dom_1"/>
</dbReference>
<dbReference type="SUPFAM" id="SSF53955">
    <property type="entry name" value="Lysozyme-like"/>
    <property type="match status" value="1"/>
</dbReference>
<dbReference type="CDD" id="cd16894">
    <property type="entry name" value="MltD-like"/>
    <property type="match status" value="1"/>
</dbReference>
<gene>
    <name evidence="5" type="ORF">HYZ11_15485</name>
</gene>
<reference evidence="5" key="1">
    <citation type="submission" date="2020-07" db="EMBL/GenBank/DDBJ databases">
        <title>Huge and variable diversity of episymbiotic CPR bacteria and DPANN archaea in groundwater ecosystems.</title>
        <authorList>
            <person name="He C.Y."/>
            <person name="Keren R."/>
            <person name="Whittaker M."/>
            <person name="Farag I.F."/>
            <person name="Doudna J."/>
            <person name="Cate J.H.D."/>
            <person name="Banfield J.F."/>
        </authorList>
    </citation>
    <scope>NUCLEOTIDE SEQUENCE</scope>
    <source>
        <strain evidence="5">NC_groundwater_763_Ag_S-0.2um_68_21</strain>
    </source>
</reference>
<feature type="signal peptide" evidence="3">
    <location>
        <begin position="1"/>
        <end position="24"/>
    </location>
</feature>
<dbReference type="InterPro" id="IPR018392">
    <property type="entry name" value="LysM"/>
</dbReference>
<feature type="domain" description="LysM" evidence="4">
    <location>
        <begin position="387"/>
        <end position="431"/>
    </location>
</feature>
<dbReference type="PROSITE" id="PS51257">
    <property type="entry name" value="PROKAR_LIPOPROTEIN"/>
    <property type="match status" value="1"/>
</dbReference>
<dbReference type="EMBL" id="JACPUR010000037">
    <property type="protein sequence ID" value="MBI3129008.1"/>
    <property type="molecule type" value="Genomic_DNA"/>
</dbReference>
<protein>
    <submittedName>
        <fullName evidence="5">LysM peptidoglycan-binding domain-containing protein</fullName>
    </submittedName>
</protein>
<evidence type="ECO:0000259" key="4">
    <source>
        <dbReference type="PROSITE" id="PS51782"/>
    </source>
</evidence>
<feature type="chain" id="PRO_5037089332" evidence="3">
    <location>
        <begin position="25"/>
        <end position="497"/>
    </location>
</feature>
<dbReference type="Pfam" id="PF01464">
    <property type="entry name" value="SLT"/>
    <property type="match status" value="1"/>
</dbReference>
<feature type="region of interest" description="Disordered" evidence="2">
    <location>
        <begin position="417"/>
        <end position="455"/>
    </location>
</feature>
<evidence type="ECO:0000256" key="2">
    <source>
        <dbReference type="SAM" id="MobiDB-lite"/>
    </source>
</evidence>
<dbReference type="Gene3D" id="1.10.530.10">
    <property type="match status" value="1"/>
</dbReference>
<organism evidence="5 6">
    <name type="scientific">Tectimicrobiota bacterium</name>
    <dbReference type="NCBI Taxonomy" id="2528274"/>
    <lineage>
        <taxon>Bacteria</taxon>
        <taxon>Pseudomonadati</taxon>
        <taxon>Nitrospinota/Tectimicrobiota group</taxon>
        <taxon>Candidatus Tectimicrobiota</taxon>
    </lineage>
</organism>
<dbReference type="Proteomes" id="UP000782312">
    <property type="component" value="Unassembled WGS sequence"/>
</dbReference>
<dbReference type="Gene3D" id="3.10.350.10">
    <property type="entry name" value="LysM domain"/>
    <property type="match status" value="2"/>
</dbReference>
<feature type="compositionally biased region" description="Low complexity" evidence="2">
    <location>
        <begin position="52"/>
        <end position="67"/>
    </location>
</feature>
<dbReference type="PROSITE" id="PS51782">
    <property type="entry name" value="LYSM"/>
    <property type="match status" value="2"/>
</dbReference>
<dbReference type="InterPro" id="IPR023346">
    <property type="entry name" value="Lysozyme-like_dom_sf"/>
</dbReference>
<dbReference type="CDD" id="cd00118">
    <property type="entry name" value="LysM"/>
    <property type="match status" value="2"/>
</dbReference>